<gene>
    <name evidence="3" type="ORF">QTN89_28370</name>
</gene>
<comment type="caution">
    <text evidence="3">The sequence shown here is derived from an EMBL/GenBank/DDBJ whole genome shotgun (WGS) entry which is preliminary data.</text>
</comment>
<proteinExistence type="predicted"/>
<keyword evidence="1" id="KW-0472">Membrane</keyword>
<protein>
    <submittedName>
        <fullName evidence="3">TlpA disulfide reductase family protein</fullName>
    </submittedName>
</protein>
<organism evidence="3 4">
    <name type="scientific">Roseiconus lacunae</name>
    <dbReference type="NCBI Taxonomy" id="2605694"/>
    <lineage>
        <taxon>Bacteria</taxon>
        <taxon>Pseudomonadati</taxon>
        <taxon>Planctomycetota</taxon>
        <taxon>Planctomycetia</taxon>
        <taxon>Pirellulales</taxon>
        <taxon>Pirellulaceae</taxon>
        <taxon>Roseiconus</taxon>
    </lineage>
</organism>
<keyword evidence="1" id="KW-1133">Transmembrane helix</keyword>
<evidence type="ECO:0000313" key="3">
    <source>
        <dbReference type="EMBL" id="MDM4019404.1"/>
    </source>
</evidence>
<dbReference type="PANTHER" id="PTHR42852">
    <property type="entry name" value="THIOL:DISULFIDE INTERCHANGE PROTEIN DSBE"/>
    <property type="match status" value="1"/>
</dbReference>
<evidence type="ECO:0000313" key="4">
    <source>
        <dbReference type="Proteomes" id="UP001239462"/>
    </source>
</evidence>
<sequence length="442" mass="49387">MSWQIASVSWDLLQRQSYSFFRLSRVSVATVFRRSFLGLVALGYAFLMMVVFEPKAVWSQPPESSVRTSSDLEVLVLDQYSQPVEGARIGFSASFGDSSYESPSWIYLPDPASQESFPRQTRTGKRGTATLSRGMEILRDFRISLVARHEGRQLSGIVNFPRNVNEKVTIILHPECRVYGKLACQELAEDGIELERNSLSVSLDGRLCVEHYSLAPDFEIFLPPGEYSMTAIGANDGTLVAKRSFSISDGVAELKLYPMELSLKGSKKLLGQPAPDFADVIAWKGTGPKSLKDLRGKVVLLDFWGYWCHACIVKIPRLIELDNRYREHGLQILGLHIDAGKTITSISEYDEFAESLKDGILEGKNITYPVALIAEKPTPFRGNSMKDATCRMASDYGVINYPTMILIDRDGNVAGEFRDTPEGYAKLEALLGMPERKKQLDR</sequence>
<reference evidence="3 4" key="1">
    <citation type="submission" date="2023-06" db="EMBL/GenBank/DDBJ databases">
        <title>Roseiconus lacunae JC819 isolated from Gulf of Mannar region, Tamil Nadu.</title>
        <authorList>
            <person name="Pk S."/>
            <person name="Ch S."/>
            <person name="Ch V.R."/>
        </authorList>
    </citation>
    <scope>NUCLEOTIDE SEQUENCE [LARGE SCALE GENOMIC DNA]</scope>
    <source>
        <strain evidence="3 4">JC819</strain>
    </source>
</reference>
<dbReference type="InterPro" id="IPR050553">
    <property type="entry name" value="Thioredoxin_ResA/DsbE_sf"/>
</dbReference>
<dbReference type="EMBL" id="JASZZN010000044">
    <property type="protein sequence ID" value="MDM4019404.1"/>
    <property type="molecule type" value="Genomic_DNA"/>
</dbReference>
<keyword evidence="1" id="KW-0812">Transmembrane</keyword>
<feature type="domain" description="Thioredoxin" evidence="2">
    <location>
        <begin position="268"/>
        <end position="439"/>
    </location>
</feature>
<dbReference type="SUPFAM" id="SSF52833">
    <property type="entry name" value="Thioredoxin-like"/>
    <property type="match status" value="1"/>
</dbReference>
<dbReference type="Gene3D" id="3.40.30.10">
    <property type="entry name" value="Glutaredoxin"/>
    <property type="match status" value="1"/>
</dbReference>
<evidence type="ECO:0000259" key="2">
    <source>
        <dbReference type="PROSITE" id="PS51352"/>
    </source>
</evidence>
<accession>A0ABT7PSC8</accession>
<keyword evidence="4" id="KW-1185">Reference proteome</keyword>
<dbReference type="PROSITE" id="PS51352">
    <property type="entry name" value="THIOREDOXIN_2"/>
    <property type="match status" value="1"/>
</dbReference>
<dbReference type="InterPro" id="IPR000866">
    <property type="entry name" value="AhpC/TSA"/>
</dbReference>
<evidence type="ECO:0000256" key="1">
    <source>
        <dbReference type="SAM" id="Phobius"/>
    </source>
</evidence>
<name>A0ABT7PSC8_9BACT</name>
<dbReference type="RefSeq" id="WP_289167541.1">
    <property type="nucleotide sequence ID" value="NZ_JASZZN010000044.1"/>
</dbReference>
<feature type="transmembrane region" description="Helical" evidence="1">
    <location>
        <begin position="31"/>
        <end position="52"/>
    </location>
</feature>
<dbReference type="Proteomes" id="UP001239462">
    <property type="component" value="Unassembled WGS sequence"/>
</dbReference>
<dbReference type="CDD" id="cd02966">
    <property type="entry name" value="TlpA_like_family"/>
    <property type="match status" value="1"/>
</dbReference>
<dbReference type="InterPro" id="IPR013766">
    <property type="entry name" value="Thioredoxin_domain"/>
</dbReference>
<dbReference type="Pfam" id="PF00578">
    <property type="entry name" value="AhpC-TSA"/>
    <property type="match status" value="1"/>
</dbReference>
<dbReference type="InterPro" id="IPR036249">
    <property type="entry name" value="Thioredoxin-like_sf"/>
</dbReference>
<dbReference type="PANTHER" id="PTHR42852:SF13">
    <property type="entry name" value="PROTEIN DIPZ"/>
    <property type="match status" value="1"/>
</dbReference>